<dbReference type="PANTHER" id="PTHR48041">
    <property type="entry name" value="ABC TRANSPORTER G FAMILY MEMBER 28"/>
    <property type="match status" value="1"/>
</dbReference>
<dbReference type="AlphaFoldDB" id="A0A8S1BZM9"/>
<dbReference type="OrthoDB" id="66620at2759"/>
<keyword evidence="3" id="KW-0813">Transport</keyword>
<feature type="transmembrane region" description="Helical" evidence="9">
    <location>
        <begin position="556"/>
        <end position="578"/>
    </location>
</feature>
<feature type="transmembrane region" description="Helical" evidence="9">
    <location>
        <begin position="330"/>
        <end position="351"/>
    </location>
</feature>
<evidence type="ECO:0000256" key="4">
    <source>
        <dbReference type="ARBA" id="ARBA00022692"/>
    </source>
</evidence>
<dbReference type="GO" id="GO:0005524">
    <property type="term" value="F:ATP binding"/>
    <property type="evidence" value="ECO:0007669"/>
    <property type="project" value="UniProtKB-KW"/>
</dbReference>
<accession>A0A8S1BZM9</accession>
<evidence type="ECO:0000313" key="12">
    <source>
        <dbReference type="Proteomes" id="UP000494165"/>
    </source>
</evidence>
<evidence type="ECO:0000256" key="3">
    <source>
        <dbReference type="ARBA" id="ARBA00022448"/>
    </source>
</evidence>
<gene>
    <name evidence="11" type="ORF">CLODIP_2_CD11370</name>
</gene>
<comment type="similarity">
    <text evidence="2">Belongs to the ABC transporter superfamily. ABCG family. Eye pigment precursor importer (TC 3.A.1.204) subfamily.</text>
</comment>
<evidence type="ECO:0000256" key="1">
    <source>
        <dbReference type="ARBA" id="ARBA00004141"/>
    </source>
</evidence>
<feature type="transmembrane region" description="Helical" evidence="9">
    <location>
        <begin position="366"/>
        <end position="386"/>
    </location>
</feature>
<dbReference type="Pfam" id="PF00005">
    <property type="entry name" value="ABC_tran"/>
    <property type="match status" value="1"/>
</dbReference>
<dbReference type="EMBL" id="CADEPI010000005">
    <property type="protein sequence ID" value="CAB3361111.1"/>
    <property type="molecule type" value="Genomic_DNA"/>
</dbReference>
<feature type="transmembrane region" description="Helical" evidence="9">
    <location>
        <begin position="407"/>
        <end position="434"/>
    </location>
</feature>
<dbReference type="InterPro" id="IPR017871">
    <property type="entry name" value="ABC_transporter-like_CS"/>
</dbReference>
<evidence type="ECO:0000256" key="9">
    <source>
        <dbReference type="SAM" id="Phobius"/>
    </source>
</evidence>
<organism evidence="11 12">
    <name type="scientific">Cloeon dipterum</name>
    <dbReference type="NCBI Taxonomy" id="197152"/>
    <lineage>
        <taxon>Eukaryota</taxon>
        <taxon>Metazoa</taxon>
        <taxon>Ecdysozoa</taxon>
        <taxon>Arthropoda</taxon>
        <taxon>Hexapoda</taxon>
        <taxon>Insecta</taxon>
        <taxon>Pterygota</taxon>
        <taxon>Palaeoptera</taxon>
        <taxon>Ephemeroptera</taxon>
        <taxon>Pisciforma</taxon>
        <taxon>Baetidae</taxon>
        <taxon>Cloeon</taxon>
    </lineage>
</organism>
<keyword evidence="7 9" id="KW-1133">Transmembrane helix</keyword>
<dbReference type="Pfam" id="PF01061">
    <property type="entry name" value="ABC2_membrane"/>
    <property type="match status" value="1"/>
</dbReference>
<dbReference type="GO" id="GO:0140359">
    <property type="term" value="F:ABC-type transporter activity"/>
    <property type="evidence" value="ECO:0007669"/>
    <property type="project" value="InterPro"/>
</dbReference>
<keyword evidence="5" id="KW-0547">Nucleotide-binding</keyword>
<evidence type="ECO:0000256" key="7">
    <source>
        <dbReference type="ARBA" id="ARBA00022989"/>
    </source>
</evidence>
<evidence type="ECO:0000313" key="11">
    <source>
        <dbReference type="EMBL" id="CAB3361111.1"/>
    </source>
</evidence>
<comment type="subcellular location">
    <subcellularLocation>
        <location evidence="1">Membrane</location>
        <topology evidence="1">Multi-pass membrane protein</topology>
    </subcellularLocation>
</comment>
<dbReference type="InterPro" id="IPR003593">
    <property type="entry name" value="AAA+_ATPase"/>
</dbReference>
<dbReference type="InterPro" id="IPR003439">
    <property type="entry name" value="ABC_transporter-like_ATP-bd"/>
</dbReference>
<evidence type="ECO:0000256" key="6">
    <source>
        <dbReference type="ARBA" id="ARBA00022840"/>
    </source>
</evidence>
<feature type="domain" description="ABC transporter" evidence="10">
    <location>
        <begin position="30"/>
        <end position="257"/>
    </location>
</feature>
<protein>
    <recommendedName>
        <fullName evidence="10">ABC transporter domain-containing protein</fullName>
    </recommendedName>
</protein>
<comment type="caution">
    <text evidence="11">The sequence shown here is derived from an EMBL/GenBank/DDBJ whole genome shotgun (WGS) entry which is preliminary data.</text>
</comment>
<evidence type="ECO:0000256" key="2">
    <source>
        <dbReference type="ARBA" id="ARBA00005814"/>
    </source>
</evidence>
<name>A0A8S1BZM9_9INSE</name>
<dbReference type="InterPro" id="IPR013525">
    <property type="entry name" value="ABC2_TM"/>
</dbReference>
<keyword evidence="6" id="KW-0067">ATP-binding</keyword>
<dbReference type="GO" id="GO:0016887">
    <property type="term" value="F:ATP hydrolysis activity"/>
    <property type="evidence" value="ECO:0007669"/>
    <property type="project" value="InterPro"/>
</dbReference>
<dbReference type="PROSITE" id="PS50893">
    <property type="entry name" value="ABC_TRANSPORTER_2"/>
    <property type="match status" value="1"/>
</dbReference>
<evidence type="ECO:0000256" key="8">
    <source>
        <dbReference type="ARBA" id="ARBA00023136"/>
    </source>
</evidence>
<dbReference type="InterPro" id="IPR050352">
    <property type="entry name" value="ABCG_transporters"/>
</dbReference>
<proteinExistence type="inferred from homology"/>
<evidence type="ECO:0000259" key="10">
    <source>
        <dbReference type="PROSITE" id="PS50893"/>
    </source>
</evidence>
<feature type="transmembrane region" description="Helical" evidence="9">
    <location>
        <begin position="440"/>
        <end position="464"/>
    </location>
</feature>
<dbReference type="PROSITE" id="PS00211">
    <property type="entry name" value="ABC_TRANSPORTER_1"/>
    <property type="match status" value="1"/>
</dbReference>
<keyword evidence="8 9" id="KW-0472">Membrane</keyword>
<dbReference type="PANTHER" id="PTHR48041:SF78">
    <property type="entry name" value="ABC TRANSPORTER EXPRESSED IN TRACHEA, ISOFORM A"/>
    <property type="match status" value="1"/>
</dbReference>
<dbReference type="SUPFAM" id="SSF52540">
    <property type="entry name" value="P-loop containing nucleoside triphosphate hydrolases"/>
    <property type="match status" value="1"/>
</dbReference>
<dbReference type="InterPro" id="IPR027417">
    <property type="entry name" value="P-loop_NTPase"/>
</dbReference>
<dbReference type="Proteomes" id="UP000494165">
    <property type="component" value="Unassembled WGS sequence"/>
</dbReference>
<keyword evidence="4 9" id="KW-0812">Transmembrane</keyword>
<dbReference type="Gene3D" id="3.40.50.300">
    <property type="entry name" value="P-loop containing nucleotide triphosphate hydrolases"/>
    <property type="match status" value="1"/>
</dbReference>
<keyword evidence="12" id="KW-1185">Reference proteome</keyword>
<dbReference type="SMART" id="SM00382">
    <property type="entry name" value="AAA"/>
    <property type="match status" value="1"/>
</dbReference>
<reference evidence="11 12" key="1">
    <citation type="submission" date="2020-04" db="EMBL/GenBank/DDBJ databases">
        <authorList>
            <person name="Alioto T."/>
            <person name="Alioto T."/>
            <person name="Gomez Garrido J."/>
        </authorList>
    </citation>
    <scope>NUCLEOTIDE SEQUENCE [LARGE SCALE GENOMIC DNA]</scope>
</reference>
<dbReference type="GO" id="GO:0005886">
    <property type="term" value="C:plasma membrane"/>
    <property type="evidence" value="ECO:0007669"/>
    <property type="project" value="TreeGrafter"/>
</dbReference>
<sequence length="595" mass="65305">MDGWQDGLPDLLVVQTDLDAANGQDKKLGIKFNNVSLTVKKTFGGTKEILSNLTGHFASGQLTAIIGPSGAGKSSLLNVLAGLCTPSRGHILPRGQKRRLIAQECVFQEVLTAHEVLTMAASLKLNLPAAERRAAVRRVLRSLNLTQCASTQCSSLSGGQRKRLSIALELIDEPPVLILDEPTTGLDSVSGLRCVHTLQRLSRCDARTIVCTIHQPSARFLQLMDSVYLLAAGRCLYSGPVDGLLSQLAAKNLICPTYHNPADFALDVASGEYGTEVVEMLAADEAAKKSPTSAHFLKVTEGSSGPATPFFRQFFTLTWRYLYIMVKQRSVTLTKVIVHLAIALVLGILYFDLGDDASRALNNACLHVSVQIFLVFTGLMPTVLTFPAEKAIFKREYSNCWYTLESYFIASFISSLPLAVFNSVLFTSIVYWMSSQPADLYVYLVNVIAATLTCLNAQSAGWLVGTVAGLSNGMFLAPLTGVPQFLFCGYFVALSTSPLLVNMIAYTTSYTMYSFHACISTIYGPERPNLRCDELFCYFRSPSKLRAFLDTADRNVFVDFAALLTFLAVINLLTFLVMKIKYTRLQKESRLRLCL</sequence>
<evidence type="ECO:0000256" key="5">
    <source>
        <dbReference type="ARBA" id="ARBA00022741"/>
    </source>
</evidence>
<feature type="transmembrane region" description="Helical" evidence="9">
    <location>
        <begin position="485"/>
        <end position="506"/>
    </location>
</feature>